<sequence>MQSLVARVVVTALAAAGPLGLAQGPSYADTVCQVTDPETGVCLIYVEVPGTPGNPGGGGNDGPKDTGSGAACYWDGTSQGISDPPPGPVACSTEYGYWSNGYRCYITLLNPQPPAGDPNWQGHQPGDGAVYSCYQPPTDLLIWVWSQNTPPNSGAGPTPREVAQIAIQQMDLRAIDVGITPEPGPHSIGIVGMPVWMWAANPNSHTVGPISESATAGGITVTATARLHKITWDMGDGTKVNCATAGTPYNASYGKAESPDCGHTYQKSSSTQSGGKYTVTATSDWVITWAGAGQTGTIRLNGLTRTVAIAVGEAQVLVQ</sequence>
<evidence type="ECO:0000313" key="2">
    <source>
        <dbReference type="EMBL" id="GGO85090.1"/>
    </source>
</evidence>
<reference evidence="3" key="1">
    <citation type="journal article" date="2019" name="Int. J. Syst. Evol. Microbiol.">
        <title>The Global Catalogue of Microorganisms (GCM) 10K type strain sequencing project: providing services to taxonomists for standard genome sequencing and annotation.</title>
        <authorList>
            <consortium name="The Broad Institute Genomics Platform"/>
            <consortium name="The Broad Institute Genome Sequencing Center for Infectious Disease"/>
            <person name="Wu L."/>
            <person name="Ma J."/>
        </authorList>
    </citation>
    <scope>NUCLEOTIDE SEQUENCE [LARGE SCALE GENOMIC DNA]</scope>
    <source>
        <strain evidence="3">CGMCC 4.7371</strain>
    </source>
</reference>
<keyword evidence="3" id="KW-1185">Reference proteome</keyword>
<accession>A0ABQ2N738</accession>
<name>A0ABQ2N738_9ACTN</name>
<feature type="signal peptide" evidence="1">
    <location>
        <begin position="1"/>
        <end position="28"/>
    </location>
</feature>
<evidence type="ECO:0000256" key="1">
    <source>
        <dbReference type="SAM" id="SignalP"/>
    </source>
</evidence>
<proteinExistence type="predicted"/>
<protein>
    <submittedName>
        <fullName evidence="2">ATP/GTP-binding protein</fullName>
    </submittedName>
</protein>
<feature type="chain" id="PRO_5047285280" evidence="1">
    <location>
        <begin position="29"/>
        <end position="319"/>
    </location>
</feature>
<dbReference type="EMBL" id="BMNI01000001">
    <property type="protein sequence ID" value="GGO85090.1"/>
    <property type="molecule type" value="Genomic_DNA"/>
</dbReference>
<organism evidence="2 3">
    <name type="scientific">Nocardioides phosphati</name>
    <dbReference type="NCBI Taxonomy" id="1867775"/>
    <lineage>
        <taxon>Bacteria</taxon>
        <taxon>Bacillati</taxon>
        <taxon>Actinomycetota</taxon>
        <taxon>Actinomycetes</taxon>
        <taxon>Propionibacteriales</taxon>
        <taxon>Nocardioidaceae</taxon>
        <taxon>Nocardioides</taxon>
    </lineage>
</organism>
<comment type="caution">
    <text evidence="2">The sequence shown here is derived from an EMBL/GenBank/DDBJ whole genome shotgun (WGS) entry which is preliminary data.</text>
</comment>
<evidence type="ECO:0000313" key="3">
    <source>
        <dbReference type="Proteomes" id="UP000655410"/>
    </source>
</evidence>
<keyword evidence="1" id="KW-0732">Signal</keyword>
<gene>
    <name evidence="2" type="ORF">GCM10011584_04200</name>
</gene>
<dbReference type="Proteomes" id="UP000655410">
    <property type="component" value="Unassembled WGS sequence"/>
</dbReference>